<dbReference type="RefSeq" id="WP_101833214.1">
    <property type="nucleotide sequence ID" value="NZ_FZMO01000308.1"/>
</dbReference>
<dbReference type="OrthoDB" id="3872383at2"/>
<sequence length="174" mass="18747">MSSAVPASSPASVQAPLERLEAGVAALVRWSESKHIRREIAQRSGCELAPSELRLLEFFDLVEPLRISVIAECLQVDISTVSLQLRQLRASRLVEAIPVEGDRRAIMIGITPKGRAAVGRVRSARRDLLRAVFAEVPDGRLEQAAELLLLVDEHMLAGLRAKLGTGAAGGTGPR</sequence>
<dbReference type="GO" id="GO:0006950">
    <property type="term" value="P:response to stress"/>
    <property type="evidence" value="ECO:0007669"/>
    <property type="project" value="TreeGrafter"/>
</dbReference>
<dbReference type="Gene3D" id="1.10.10.10">
    <property type="entry name" value="Winged helix-like DNA-binding domain superfamily/Winged helix DNA-binding domain"/>
    <property type="match status" value="1"/>
</dbReference>
<accession>A0A2I2KVW2</accession>
<feature type="domain" description="HTH marR-type" evidence="1">
    <location>
        <begin position="14"/>
        <end position="153"/>
    </location>
</feature>
<dbReference type="Pfam" id="PF12802">
    <property type="entry name" value="MarR_2"/>
    <property type="match status" value="1"/>
</dbReference>
<evidence type="ECO:0000313" key="3">
    <source>
        <dbReference type="Proteomes" id="UP000234331"/>
    </source>
</evidence>
<gene>
    <name evidence="2" type="ORF">FRACA_3760002</name>
</gene>
<reference evidence="2 3" key="1">
    <citation type="submission" date="2017-06" db="EMBL/GenBank/DDBJ databases">
        <authorList>
            <person name="Kim H.J."/>
            <person name="Triplett B.A."/>
        </authorList>
    </citation>
    <scope>NUCLEOTIDE SEQUENCE [LARGE SCALE GENOMIC DNA]</scope>
    <source>
        <strain evidence="2">FRACA_ARgP5</strain>
    </source>
</reference>
<proteinExistence type="predicted"/>
<dbReference type="AlphaFoldDB" id="A0A2I2KVW2"/>
<dbReference type="SUPFAM" id="SSF46785">
    <property type="entry name" value="Winged helix' DNA-binding domain"/>
    <property type="match status" value="1"/>
</dbReference>
<organism evidence="2 3">
    <name type="scientific">Frankia canadensis</name>
    <dbReference type="NCBI Taxonomy" id="1836972"/>
    <lineage>
        <taxon>Bacteria</taxon>
        <taxon>Bacillati</taxon>
        <taxon>Actinomycetota</taxon>
        <taxon>Actinomycetes</taxon>
        <taxon>Frankiales</taxon>
        <taxon>Frankiaceae</taxon>
        <taxon>Frankia</taxon>
    </lineage>
</organism>
<dbReference type="InterPro" id="IPR039422">
    <property type="entry name" value="MarR/SlyA-like"/>
</dbReference>
<dbReference type="EMBL" id="FZMO01000308">
    <property type="protein sequence ID" value="SNQ49799.1"/>
    <property type="molecule type" value="Genomic_DNA"/>
</dbReference>
<evidence type="ECO:0000259" key="1">
    <source>
        <dbReference type="PROSITE" id="PS50995"/>
    </source>
</evidence>
<evidence type="ECO:0000313" key="2">
    <source>
        <dbReference type="EMBL" id="SNQ49799.1"/>
    </source>
</evidence>
<dbReference type="PANTHER" id="PTHR33164">
    <property type="entry name" value="TRANSCRIPTIONAL REGULATOR, MARR FAMILY"/>
    <property type="match status" value="1"/>
</dbReference>
<dbReference type="SMART" id="SM00347">
    <property type="entry name" value="HTH_MARR"/>
    <property type="match status" value="1"/>
</dbReference>
<dbReference type="InterPro" id="IPR036388">
    <property type="entry name" value="WH-like_DNA-bd_sf"/>
</dbReference>
<dbReference type="Proteomes" id="UP000234331">
    <property type="component" value="Unassembled WGS sequence"/>
</dbReference>
<dbReference type="PANTHER" id="PTHR33164:SF57">
    <property type="entry name" value="MARR-FAMILY TRANSCRIPTIONAL REGULATOR"/>
    <property type="match status" value="1"/>
</dbReference>
<keyword evidence="3" id="KW-1185">Reference proteome</keyword>
<protein>
    <submittedName>
        <fullName evidence="2">Transcriptional regulator</fullName>
    </submittedName>
</protein>
<dbReference type="PROSITE" id="PS50995">
    <property type="entry name" value="HTH_MARR_2"/>
    <property type="match status" value="1"/>
</dbReference>
<name>A0A2I2KVW2_9ACTN</name>
<dbReference type="InterPro" id="IPR000835">
    <property type="entry name" value="HTH_MarR-typ"/>
</dbReference>
<dbReference type="GO" id="GO:0003700">
    <property type="term" value="F:DNA-binding transcription factor activity"/>
    <property type="evidence" value="ECO:0007669"/>
    <property type="project" value="InterPro"/>
</dbReference>
<dbReference type="InterPro" id="IPR036390">
    <property type="entry name" value="WH_DNA-bd_sf"/>
</dbReference>